<protein>
    <recommendedName>
        <fullName evidence="1">CobW/HypB/UreG nucleotide-binding domain-containing protein</fullName>
    </recommendedName>
</protein>
<dbReference type="PATRIC" id="fig|999415.3.peg.932"/>
<dbReference type="InterPro" id="IPR003495">
    <property type="entry name" value="CobW/HypB/UreG_nucleotide-bd"/>
</dbReference>
<dbReference type="RefSeq" id="WP_004802517.1">
    <property type="nucleotide sequence ID" value="NZ_KB446647.1"/>
</dbReference>
<dbReference type="Proteomes" id="UP000011758">
    <property type="component" value="Unassembled WGS sequence"/>
</dbReference>
<evidence type="ECO:0000313" key="3">
    <source>
        <dbReference type="Proteomes" id="UP000011758"/>
    </source>
</evidence>
<dbReference type="Pfam" id="PF02492">
    <property type="entry name" value="cobW"/>
    <property type="match status" value="1"/>
</dbReference>
<dbReference type="SUPFAM" id="SSF52540">
    <property type="entry name" value="P-loop containing nucleoside triphosphate hydrolases"/>
    <property type="match status" value="1"/>
</dbReference>
<dbReference type="AlphaFoldDB" id="M2NF97"/>
<proteinExistence type="predicted"/>
<comment type="caution">
    <text evidence="2">The sequence shown here is derived from an EMBL/GenBank/DDBJ whole genome shotgun (WGS) entry which is preliminary data.</text>
</comment>
<dbReference type="BioCyc" id="ECAT999415-HMP:GTTI-948-MONOMER"/>
<dbReference type="STRING" id="999415.HMPREF9943_00925"/>
<dbReference type="OrthoDB" id="9808822at2"/>
<dbReference type="PANTHER" id="PTHR13748">
    <property type="entry name" value="COBW-RELATED"/>
    <property type="match status" value="1"/>
</dbReference>
<keyword evidence="3" id="KW-1185">Reference proteome</keyword>
<sequence length="307" mass="35745">MIKIDLITGFLGSGKTTFIKKYIKYLSGQNQKIAVIENDYGAVNIDRMLLEDELKDICDIEMVIGGDPDCRRRRFKTKLISMHLFGYDRVVVEPSGIYDPDEFFDVLMESPLNQWYEIGNVLAIVDSEIDTLSIQANYILAGEIANAGKIILSKTQFYSKETIYNTVRYLSSVLSLVSCPRDIHNDIIDKNWEQWNDRDYENIMNSGYVVSAYTKYYNEELVKFSSLFFLDVHLNIKLLKERIRRLFLDDKTGFVFRVKGFLFIENKWIQINADRHHLSLSPVSLGQEIIIVIGENLNKELIEKYWQ</sequence>
<gene>
    <name evidence="2" type="ORF">HMPREF9943_00925</name>
</gene>
<feature type="domain" description="CobW/HypB/UreG nucleotide-binding" evidence="1">
    <location>
        <begin position="6"/>
        <end position="163"/>
    </location>
</feature>
<dbReference type="InterPro" id="IPR051316">
    <property type="entry name" value="Zinc-reg_GTPase_activator"/>
</dbReference>
<dbReference type="EMBL" id="AGEJ01000013">
    <property type="protein sequence ID" value="EMD16883.1"/>
    <property type="molecule type" value="Genomic_DNA"/>
</dbReference>
<organism evidence="2 3">
    <name type="scientific">Eggerthia catenaformis OT 569 = DSM 20559</name>
    <dbReference type="NCBI Taxonomy" id="999415"/>
    <lineage>
        <taxon>Bacteria</taxon>
        <taxon>Bacillati</taxon>
        <taxon>Bacillota</taxon>
        <taxon>Erysipelotrichia</taxon>
        <taxon>Erysipelotrichales</taxon>
        <taxon>Coprobacillaceae</taxon>
        <taxon>Eggerthia</taxon>
    </lineage>
</organism>
<dbReference type="Gene3D" id="3.40.50.300">
    <property type="entry name" value="P-loop containing nucleotide triphosphate hydrolases"/>
    <property type="match status" value="1"/>
</dbReference>
<dbReference type="PANTHER" id="PTHR13748:SF62">
    <property type="entry name" value="COBW DOMAIN-CONTAINING PROTEIN"/>
    <property type="match status" value="1"/>
</dbReference>
<name>M2NF97_9FIRM</name>
<dbReference type="GO" id="GO:0005737">
    <property type="term" value="C:cytoplasm"/>
    <property type="evidence" value="ECO:0007669"/>
    <property type="project" value="TreeGrafter"/>
</dbReference>
<dbReference type="InterPro" id="IPR027417">
    <property type="entry name" value="P-loop_NTPase"/>
</dbReference>
<reference evidence="2 3" key="1">
    <citation type="submission" date="2013-02" db="EMBL/GenBank/DDBJ databases">
        <title>The Genome Sequence of Lactobacillus catenaformis F0143.</title>
        <authorList>
            <consortium name="The Broad Institute Genome Sequencing Platform"/>
            <person name="Earl A."/>
            <person name="Ward D."/>
            <person name="Feldgarden M."/>
            <person name="Gevers D."/>
            <person name="Izard J."/>
            <person name="Blanton J.M."/>
            <person name="Mathney J."/>
            <person name="Dewhirst F.E."/>
            <person name="Young S.K."/>
            <person name="Zeng Q."/>
            <person name="Gargeya S."/>
            <person name="Fitzgerald M."/>
            <person name="Haas B."/>
            <person name="Abouelleil A."/>
            <person name="Alvarado L."/>
            <person name="Arachchi H.M."/>
            <person name="Berlin A."/>
            <person name="Chapman S.B."/>
            <person name="Gearin G."/>
            <person name="Goldberg J."/>
            <person name="Griggs A."/>
            <person name="Gujja S."/>
            <person name="Hansen M."/>
            <person name="Heiman D."/>
            <person name="Howarth C."/>
            <person name="Larimer J."/>
            <person name="Lui A."/>
            <person name="MacDonald P.J.P."/>
            <person name="McCowen C."/>
            <person name="Montmayeur A."/>
            <person name="Murphy C."/>
            <person name="Neiman D."/>
            <person name="Pearson M."/>
            <person name="Priest M."/>
            <person name="Roberts A."/>
            <person name="Saif S."/>
            <person name="Shea T."/>
            <person name="Sisk P."/>
            <person name="Stolte C."/>
            <person name="Sykes S."/>
            <person name="Wortman J."/>
            <person name="Nusbaum C."/>
            <person name="Birren B."/>
        </authorList>
    </citation>
    <scope>NUCLEOTIDE SEQUENCE [LARGE SCALE GENOMIC DNA]</scope>
    <source>
        <strain evidence="2 3">OT 569</strain>
    </source>
</reference>
<evidence type="ECO:0000259" key="1">
    <source>
        <dbReference type="Pfam" id="PF02492"/>
    </source>
</evidence>
<evidence type="ECO:0000313" key="2">
    <source>
        <dbReference type="EMBL" id="EMD16883.1"/>
    </source>
</evidence>
<dbReference type="eggNOG" id="COG0523">
    <property type="taxonomic scope" value="Bacteria"/>
</dbReference>
<accession>M2NF97</accession>